<dbReference type="EMBL" id="KJ019071">
    <property type="protein sequence ID" value="AIX24377.1"/>
    <property type="molecule type" value="Genomic_DNA"/>
</dbReference>
<gene>
    <name evidence="1" type="ORF">Syn7803US105_33</name>
</gene>
<dbReference type="KEGG" id="vg:24171663"/>
<dbReference type="GeneID" id="24171663"/>
<evidence type="ECO:0000313" key="2">
    <source>
        <dbReference type="Proteomes" id="UP000033010"/>
    </source>
</evidence>
<evidence type="ECO:0000313" key="1">
    <source>
        <dbReference type="EMBL" id="AIX24377.1"/>
    </source>
</evidence>
<keyword evidence="2" id="KW-1185">Reference proteome</keyword>
<dbReference type="OrthoDB" id="28267at10239"/>
<accession>A0A0E3FAZ4</accession>
<name>A0A0E3FAZ4_9CAUD</name>
<dbReference type="Proteomes" id="UP000033010">
    <property type="component" value="Segment"/>
</dbReference>
<reference evidence="1 2" key="1">
    <citation type="submission" date="2013-12" db="EMBL/GenBank/DDBJ databases">
        <title>Ecological redundancy of diverse viral populations within a natural community.</title>
        <authorList>
            <person name="Gregory A.C."/>
            <person name="LaButti K."/>
            <person name="Copeland A."/>
            <person name="Woyke T."/>
            <person name="Sullivan M.B."/>
        </authorList>
    </citation>
    <scope>NUCLEOTIDE SEQUENCE [LARGE SCALE GENOMIC DNA]</scope>
    <source>
        <strain evidence="1">Syn7803US105</strain>
    </source>
</reference>
<sequence>MAHTFGEEKEVVSKISIDGDFLVYVYKKHYYEAADGTELLISDTMNQPLEPGDDLSGDEWYMTDAVRAICAQQWDGESVAEWEAMSDEEKDVHRQTSD</sequence>
<proteinExistence type="predicted"/>
<dbReference type="RefSeq" id="YP_009133593.1">
    <property type="nucleotide sequence ID" value="NC_026924.1"/>
</dbReference>
<organism evidence="1 2">
    <name type="scientific">Synechococcus phage ACG-2014g</name>
    <dbReference type="NCBI Taxonomy" id="1493512"/>
    <lineage>
        <taxon>Viruses</taxon>
        <taxon>Duplodnaviria</taxon>
        <taxon>Heunggongvirae</taxon>
        <taxon>Uroviricota</taxon>
        <taxon>Caudoviricetes</taxon>
        <taxon>Pantevenvirales</taxon>
        <taxon>Kyanoviridae</taxon>
        <taxon>Macariavirus</taxon>
        <taxon>Macariavirus tuscon14g</taxon>
    </lineage>
</organism>
<protein>
    <submittedName>
        <fullName evidence="1">Uncharacterized protein</fullName>
    </submittedName>
</protein>